<protein>
    <recommendedName>
        <fullName evidence="4">Reverse transcriptase domain-containing protein</fullName>
    </recommendedName>
</protein>
<evidence type="ECO:0000256" key="1">
    <source>
        <dbReference type="SAM" id="MobiDB-lite"/>
    </source>
</evidence>
<dbReference type="CDD" id="cd20404">
    <property type="entry name" value="Tudor_Agenet_AtEML-like"/>
    <property type="match status" value="1"/>
</dbReference>
<dbReference type="PANTHER" id="PTHR33050:SF7">
    <property type="entry name" value="RIBONUCLEASE H"/>
    <property type="match status" value="1"/>
</dbReference>
<feature type="compositionally biased region" description="Polar residues" evidence="1">
    <location>
        <begin position="1"/>
        <end position="11"/>
    </location>
</feature>
<organism evidence="2 3">
    <name type="scientific">Cymbomonas tetramitiformis</name>
    <dbReference type="NCBI Taxonomy" id="36881"/>
    <lineage>
        <taxon>Eukaryota</taxon>
        <taxon>Viridiplantae</taxon>
        <taxon>Chlorophyta</taxon>
        <taxon>Pyramimonadophyceae</taxon>
        <taxon>Pyramimonadales</taxon>
        <taxon>Pyramimonadaceae</taxon>
        <taxon>Cymbomonas</taxon>
    </lineage>
</organism>
<evidence type="ECO:0000313" key="2">
    <source>
        <dbReference type="EMBL" id="KAK3244183.1"/>
    </source>
</evidence>
<dbReference type="Proteomes" id="UP001190700">
    <property type="component" value="Unassembled WGS sequence"/>
</dbReference>
<reference evidence="2 3" key="1">
    <citation type="journal article" date="2015" name="Genome Biol. Evol.">
        <title>Comparative Genomics of a Bacterivorous Green Alga Reveals Evolutionary Causalities and Consequences of Phago-Mixotrophic Mode of Nutrition.</title>
        <authorList>
            <person name="Burns J.A."/>
            <person name="Paasch A."/>
            <person name="Narechania A."/>
            <person name="Kim E."/>
        </authorList>
    </citation>
    <scope>NUCLEOTIDE SEQUENCE [LARGE SCALE GENOMIC DNA]</scope>
    <source>
        <strain evidence="2 3">PLY_AMNH</strain>
    </source>
</reference>
<dbReference type="Gene3D" id="2.30.30.140">
    <property type="match status" value="1"/>
</dbReference>
<feature type="region of interest" description="Disordered" evidence="1">
    <location>
        <begin position="205"/>
        <end position="237"/>
    </location>
</feature>
<keyword evidence="3" id="KW-1185">Reference proteome</keyword>
<dbReference type="SUPFAM" id="SSF56672">
    <property type="entry name" value="DNA/RNA polymerases"/>
    <property type="match status" value="1"/>
</dbReference>
<comment type="caution">
    <text evidence="2">The sequence shown here is derived from an EMBL/GenBank/DDBJ whole genome shotgun (WGS) entry which is preliminary data.</text>
</comment>
<proteinExistence type="predicted"/>
<accession>A0AAE0BWM8</accession>
<gene>
    <name evidence="2" type="ORF">CYMTET_46196</name>
</gene>
<name>A0AAE0BWM8_9CHLO</name>
<evidence type="ECO:0000313" key="3">
    <source>
        <dbReference type="Proteomes" id="UP001190700"/>
    </source>
</evidence>
<feature type="region of interest" description="Disordered" evidence="1">
    <location>
        <begin position="1"/>
        <end position="25"/>
    </location>
</feature>
<dbReference type="Gene3D" id="3.30.70.270">
    <property type="match status" value="1"/>
</dbReference>
<dbReference type="EMBL" id="LGRX02032165">
    <property type="protein sequence ID" value="KAK3244183.1"/>
    <property type="molecule type" value="Genomic_DNA"/>
</dbReference>
<dbReference type="AlphaFoldDB" id="A0AAE0BWM8"/>
<dbReference type="PANTHER" id="PTHR33050">
    <property type="entry name" value="REVERSE TRANSCRIPTASE DOMAIN-CONTAINING PROTEIN"/>
    <property type="match status" value="1"/>
</dbReference>
<evidence type="ECO:0008006" key="4">
    <source>
        <dbReference type="Google" id="ProtNLM"/>
    </source>
</evidence>
<sequence>MSDDQGISQGDGNAPRPEAPAQPPTVDPALMALFAQQTTLIQTLTQRVEALNMRVEEEVAAKATSAATAQSGDAELEALRQLPYVPHVAGNPFPARPATLETDMPQMYDLYNDKTYDALCKRTNSSMRYEHLVLAPALSYLHDAVAYNESTMDWMDDASQPPTLEEMGTEGLVTDSVLSKWLKEFDTTKAKAVMRTHAKASAKISTFRDRPGAAKNKGGKGEGGRGNGKGAGANSKLPRWISKGANMKWIDKAPLHFDHGVSLADATPQQLEWMDAETQRCLGTGAWCGALPFGWNDSPRIFLKVMRVLVECLRSPASAADRREVRKLRGGSFVRQRWAARRRAGGCGREEHQQGSRVLPYMDDFLVLASSKIEALRARELMSRVLVRLGIGRNEKKGHWEPMQLVEHLGLEVDLKAGQFRVTSARLQKIHQQARALLSEATRQRRWLPARRLAAFAALCQAVYLAVPPARLYLREIHFVISTKRRIWRSPARAKLHTDSSLFAWGGADVVPAAGGIGAVVVLPSIPVSHYMHSIRQPTVQTSVQPQVQQQSLVQGSRVRVQWPIDDAWHHGTVGETGADGLTHVVYDDGDKEDLDMSKEKFEVVPAAVQQASTWDAALQERWRGELGPSSLTELAVQMQGAALGGATVGNYRPKAQAFMQFCQGQQRQCRARRLQ</sequence>
<dbReference type="InterPro" id="IPR043502">
    <property type="entry name" value="DNA/RNA_pol_sf"/>
</dbReference>
<dbReference type="InterPro" id="IPR043128">
    <property type="entry name" value="Rev_trsase/Diguanyl_cyclase"/>
</dbReference>
<dbReference type="InterPro" id="IPR052055">
    <property type="entry name" value="Hepadnavirus_pol/RT"/>
</dbReference>